<gene>
    <name evidence="7" type="ORF">Amon01_000099600</name>
</gene>
<dbReference type="InterPro" id="IPR036864">
    <property type="entry name" value="Zn2-C6_fun-type_DNA-bd_sf"/>
</dbReference>
<comment type="subcellular location">
    <subcellularLocation>
        <location evidence="1">Nucleus</location>
    </subcellularLocation>
</comment>
<dbReference type="AlphaFoldDB" id="A0A9W7DCB6"/>
<evidence type="ECO:0000259" key="6">
    <source>
        <dbReference type="PROSITE" id="PS50048"/>
    </source>
</evidence>
<dbReference type="InterPro" id="IPR050815">
    <property type="entry name" value="TF_fung"/>
</dbReference>
<evidence type="ECO:0000256" key="2">
    <source>
        <dbReference type="ARBA" id="ARBA00022723"/>
    </source>
</evidence>
<dbReference type="GO" id="GO:0005634">
    <property type="term" value="C:nucleus"/>
    <property type="evidence" value="ECO:0007669"/>
    <property type="project" value="UniProtKB-SubCell"/>
</dbReference>
<dbReference type="PANTHER" id="PTHR47338">
    <property type="entry name" value="ZN(II)2CYS6 TRANSCRIPTION FACTOR (EUROFUNG)-RELATED"/>
    <property type="match status" value="1"/>
</dbReference>
<keyword evidence="5" id="KW-0539">Nucleus</keyword>
<organism evidence="7 8">
    <name type="scientific">Ambrosiozyma monospora</name>
    <name type="common">Yeast</name>
    <name type="synonym">Endomycopsis monosporus</name>
    <dbReference type="NCBI Taxonomy" id="43982"/>
    <lineage>
        <taxon>Eukaryota</taxon>
        <taxon>Fungi</taxon>
        <taxon>Dikarya</taxon>
        <taxon>Ascomycota</taxon>
        <taxon>Saccharomycotina</taxon>
        <taxon>Pichiomycetes</taxon>
        <taxon>Pichiales</taxon>
        <taxon>Pichiaceae</taxon>
        <taxon>Ambrosiozyma</taxon>
    </lineage>
</organism>
<evidence type="ECO:0000256" key="3">
    <source>
        <dbReference type="ARBA" id="ARBA00023015"/>
    </source>
</evidence>
<reference evidence="7" key="1">
    <citation type="submission" date="2023-04" db="EMBL/GenBank/DDBJ databases">
        <title>Ambrosiozyma monospora NBRC 1965.</title>
        <authorList>
            <person name="Ichikawa N."/>
            <person name="Sato H."/>
            <person name="Tonouchi N."/>
        </authorList>
    </citation>
    <scope>NUCLEOTIDE SEQUENCE</scope>
    <source>
        <strain evidence="7">NBRC 1965</strain>
    </source>
</reference>
<dbReference type="GO" id="GO:0008270">
    <property type="term" value="F:zinc ion binding"/>
    <property type="evidence" value="ECO:0007669"/>
    <property type="project" value="InterPro"/>
</dbReference>
<evidence type="ECO:0000256" key="4">
    <source>
        <dbReference type="ARBA" id="ARBA00023163"/>
    </source>
</evidence>
<evidence type="ECO:0000313" key="8">
    <source>
        <dbReference type="Proteomes" id="UP001165063"/>
    </source>
</evidence>
<feature type="domain" description="Zn(2)-C6 fungal-type" evidence="6">
    <location>
        <begin position="14"/>
        <end position="44"/>
    </location>
</feature>
<dbReference type="Gene3D" id="4.10.240.10">
    <property type="entry name" value="Zn(2)-C6 fungal-type DNA-binding domain"/>
    <property type="match status" value="1"/>
</dbReference>
<proteinExistence type="predicted"/>
<dbReference type="EMBL" id="BSXU01000288">
    <property type="protein sequence ID" value="GMG20129.1"/>
    <property type="molecule type" value="Genomic_DNA"/>
</dbReference>
<keyword evidence="3" id="KW-0805">Transcription regulation</keyword>
<dbReference type="InterPro" id="IPR001138">
    <property type="entry name" value="Zn2Cys6_DnaBD"/>
</dbReference>
<keyword evidence="4" id="KW-0804">Transcription</keyword>
<dbReference type="SMART" id="SM00066">
    <property type="entry name" value="GAL4"/>
    <property type="match status" value="1"/>
</dbReference>
<sequence length="577" mass="66213">MNSVPLTPSTTYLTCQHCRFKKVKCDKKLPKCTRCSKAHIECEYKERLKRGPKRKKVSVPTWNPNTFNNYDLLEVKELVRNESTMSINSSENTASSKPNIFNVSLLDLVPIKEVHIMIDWFFENPSNFASLCFTRKYISYLLKKSKFLVISGILCCVCVSNPEYKKHLPILFKFLQYTRCKLSVDCKDHLELIQANYIEAVILFLRLHLRTADAVLKEAALMVQKYNFHLIDSITCQTPECEKMLVSKLCGAEWESSDLSSSETLDLARMAYWTIVLTEKYCAMGSGVSSGLRVEHQKVNLPHSKLKFNYVYSKLFDLSSQTPEVLEEFRKLSLWEIKLVLMTKNEDIAMWLKEMNFVFKTSLIEGLREDILAKSTKFISEIDNFKACVTKIVDSNVLCSLEFFLKIKSPTVTAKAILLQTVVQLFSTTAEKYAADMEVVTGNRKLLFESILSIKDGYSQGTTSEYLSNHFNLCMINNLLKLLAFNSGTVVCNQSDQLVDFTSRLVYLITEMAYKYDDMFAHRVLDEYNSTVETDLIESLFYMEGLVTKDNKKHNKLIPFNVFLNGQGDFVSDLTCT</sequence>
<accession>A0A9W7DCB6</accession>
<dbReference type="PROSITE" id="PS00463">
    <property type="entry name" value="ZN2_CY6_FUNGAL_1"/>
    <property type="match status" value="1"/>
</dbReference>
<keyword evidence="8" id="KW-1185">Reference proteome</keyword>
<dbReference type="GO" id="GO:0000981">
    <property type="term" value="F:DNA-binding transcription factor activity, RNA polymerase II-specific"/>
    <property type="evidence" value="ECO:0007669"/>
    <property type="project" value="InterPro"/>
</dbReference>
<name>A0A9W7DCB6_AMBMO</name>
<comment type="caution">
    <text evidence="7">The sequence shown here is derived from an EMBL/GenBank/DDBJ whole genome shotgun (WGS) entry which is preliminary data.</text>
</comment>
<dbReference type="SUPFAM" id="SSF57701">
    <property type="entry name" value="Zn2/Cys6 DNA-binding domain"/>
    <property type="match status" value="1"/>
</dbReference>
<evidence type="ECO:0000256" key="5">
    <source>
        <dbReference type="ARBA" id="ARBA00023242"/>
    </source>
</evidence>
<dbReference type="Pfam" id="PF00172">
    <property type="entry name" value="Zn_clus"/>
    <property type="match status" value="1"/>
</dbReference>
<dbReference type="PANTHER" id="PTHR47338:SF27">
    <property type="entry name" value="ZN(II)2CYS6 TRANSCRIPTION FACTOR (EUROFUNG)"/>
    <property type="match status" value="1"/>
</dbReference>
<dbReference type="CDD" id="cd00067">
    <property type="entry name" value="GAL4"/>
    <property type="match status" value="1"/>
</dbReference>
<protein>
    <submittedName>
        <fullName evidence="7">Unnamed protein product</fullName>
    </submittedName>
</protein>
<dbReference type="Proteomes" id="UP001165063">
    <property type="component" value="Unassembled WGS sequence"/>
</dbReference>
<dbReference type="PROSITE" id="PS50048">
    <property type="entry name" value="ZN2_CY6_FUNGAL_2"/>
    <property type="match status" value="1"/>
</dbReference>
<evidence type="ECO:0000256" key="1">
    <source>
        <dbReference type="ARBA" id="ARBA00004123"/>
    </source>
</evidence>
<keyword evidence="2" id="KW-0479">Metal-binding</keyword>
<evidence type="ECO:0000313" key="7">
    <source>
        <dbReference type="EMBL" id="GMG20129.1"/>
    </source>
</evidence>